<evidence type="ECO:0000259" key="3">
    <source>
        <dbReference type="Pfam" id="PF00892"/>
    </source>
</evidence>
<keyword evidence="2" id="KW-0472">Membrane</keyword>
<dbReference type="EMBL" id="DXBV01000029">
    <property type="protein sequence ID" value="HIZ30237.1"/>
    <property type="molecule type" value="Genomic_DNA"/>
</dbReference>
<evidence type="ECO:0000313" key="5">
    <source>
        <dbReference type="Proteomes" id="UP000824035"/>
    </source>
</evidence>
<keyword evidence="2" id="KW-0812">Transmembrane</keyword>
<accession>A0A9D2E3Q0</accession>
<reference evidence="4" key="2">
    <citation type="submission" date="2021-04" db="EMBL/GenBank/DDBJ databases">
        <authorList>
            <person name="Gilroy R."/>
        </authorList>
    </citation>
    <scope>NUCLEOTIDE SEQUENCE</scope>
    <source>
        <strain evidence="4">ChiGjej4B4-18154</strain>
    </source>
</reference>
<feature type="transmembrane region" description="Helical" evidence="2">
    <location>
        <begin position="63"/>
        <end position="81"/>
    </location>
</feature>
<organism evidence="4 5">
    <name type="scientific">Candidatus Allofournierella merdipullorum</name>
    <dbReference type="NCBI Taxonomy" id="2838595"/>
    <lineage>
        <taxon>Bacteria</taxon>
        <taxon>Bacillati</taxon>
        <taxon>Bacillota</taxon>
        <taxon>Clostridia</taxon>
        <taxon>Eubacteriales</taxon>
        <taxon>Oscillospiraceae</taxon>
        <taxon>Allofournierella</taxon>
    </lineage>
</organism>
<protein>
    <submittedName>
        <fullName evidence="4">DMT family transporter</fullName>
    </submittedName>
</protein>
<dbReference type="InterPro" id="IPR037185">
    <property type="entry name" value="EmrE-like"/>
</dbReference>
<comment type="caution">
    <text evidence="4">The sequence shown here is derived from an EMBL/GenBank/DDBJ whole genome shotgun (WGS) entry which is preliminary data.</text>
</comment>
<feature type="transmembrane region" description="Helical" evidence="2">
    <location>
        <begin position="195"/>
        <end position="215"/>
    </location>
</feature>
<keyword evidence="2" id="KW-1133">Transmembrane helix</keyword>
<evidence type="ECO:0000313" key="4">
    <source>
        <dbReference type="EMBL" id="HIZ30237.1"/>
    </source>
</evidence>
<dbReference type="Proteomes" id="UP000824035">
    <property type="component" value="Unassembled WGS sequence"/>
</dbReference>
<dbReference type="InterPro" id="IPR000620">
    <property type="entry name" value="EamA_dom"/>
</dbReference>
<proteinExistence type="inferred from homology"/>
<feature type="transmembrane region" description="Helical" evidence="2">
    <location>
        <begin position="7"/>
        <end position="28"/>
    </location>
</feature>
<feature type="transmembrane region" description="Helical" evidence="2">
    <location>
        <begin position="116"/>
        <end position="135"/>
    </location>
</feature>
<evidence type="ECO:0000256" key="1">
    <source>
        <dbReference type="ARBA" id="ARBA00007362"/>
    </source>
</evidence>
<dbReference type="GO" id="GO:0016020">
    <property type="term" value="C:membrane"/>
    <property type="evidence" value="ECO:0007669"/>
    <property type="project" value="InterPro"/>
</dbReference>
<reference evidence="4" key="1">
    <citation type="journal article" date="2021" name="PeerJ">
        <title>Extensive microbial diversity within the chicken gut microbiome revealed by metagenomics and culture.</title>
        <authorList>
            <person name="Gilroy R."/>
            <person name="Ravi A."/>
            <person name="Getino M."/>
            <person name="Pursley I."/>
            <person name="Horton D.L."/>
            <person name="Alikhan N.F."/>
            <person name="Baker D."/>
            <person name="Gharbi K."/>
            <person name="Hall N."/>
            <person name="Watson M."/>
            <person name="Adriaenssens E.M."/>
            <person name="Foster-Nyarko E."/>
            <person name="Jarju S."/>
            <person name="Secka A."/>
            <person name="Antonio M."/>
            <person name="Oren A."/>
            <person name="Chaudhuri R.R."/>
            <person name="La Ragione R."/>
            <person name="Hildebrand F."/>
            <person name="Pallen M.J."/>
        </authorList>
    </citation>
    <scope>NUCLEOTIDE SEQUENCE</scope>
    <source>
        <strain evidence="4">ChiGjej4B4-18154</strain>
    </source>
</reference>
<dbReference type="AlphaFoldDB" id="A0A9D2E3Q0"/>
<feature type="transmembrane region" description="Helical" evidence="2">
    <location>
        <begin position="254"/>
        <end position="272"/>
    </location>
</feature>
<dbReference type="PANTHER" id="PTHR22911:SF79">
    <property type="entry name" value="MOBA-LIKE NTP TRANSFERASE DOMAIN-CONTAINING PROTEIN"/>
    <property type="match status" value="1"/>
</dbReference>
<gene>
    <name evidence="4" type="ORF">H9813_03245</name>
</gene>
<comment type="similarity">
    <text evidence="1">Belongs to the EamA transporter family.</text>
</comment>
<feature type="domain" description="EamA" evidence="3">
    <location>
        <begin position="142"/>
        <end position="270"/>
    </location>
</feature>
<dbReference type="Pfam" id="PF00892">
    <property type="entry name" value="EamA"/>
    <property type="match status" value="2"/>
</dbReference>
<dbReference type="SUPFAM" id="SSF103481">
    <property type="entry name" value="Multidrug resistance efflux transporter EmrE"/>
    <property type="match status" value="2"/>
</dbReference>
<feature type="transmembrane region" description="Helical" evidence="2">
    <location>
        <begin position="227"/>
        <end position="248"/>
    </location>
</feature>
<sequence>MNRRKNGIFLVLAAAVLMSFGGLMIKAIPWNAMAVNSGRNLFAALVTFGYMKATGMPVRFNRTVLGCAACITACNVAYTLATRLTTAANAVVLQYTSPVFILLYLWVFFKQKPRRLDLAACAVVFAGMACCFAGSLQAGGMAGNVLAVAAASCYAVVFMVNMFPGADSFSSYFWSQVLGFAVGLPWLVTEPNFSAGSWAAIVLMGAVQVGAAYILMARGLATTAPVAANLVCMTEPVLNPVWVALFWGEQVSPASLLGIAVVLAGLLFYNLAGAKKRGENTAAEVK</sequence>
<feature type="transmembrane region" description="Helical" evidence="2">
    <location>
        <begin position="141"/>
        <end position="160"/>
    </location>
</feature>
<feature type="domain" description="EamA" evidence="3">
    <location>
        <begin position="6"/>
        <end position="130"/>
    </location>
</feature>
<name>A0A9D2E3Q0_9FIRM</name>
<evidence type="ECO:0000256" key="2">
    <source>
        <dbReference type="SAM" id="Phobius"/>
    </source>
</evidence>
<dbReference type="PANTHER" id="PTHR22911">
    <property type="entry name" value="ACYL-MALONYL CONDENSING ENZYME-RELATED"/>
    <property type="match status" value="1"/>
</dbReference>
<feature type="transmembrane region" description="Helical" evidence="2">
    <location>
        <begin position="87"/>
        <end position="109"/>
    </location>
</feature>